<protein>
    <submittedName>
        <fullName evidence="2">Uncharacterized protein</fullName>
    </submittedName>
</protein>
<feature type="compositionally biased region" description="Polar residues" evidence="1">
    <location>
        <begin position="274"/>
        <end position="285"/>
    </location>
</feature>
<feature type="compositionally biased region" description="Polar residues" evidence="1">
    <location>
        <begin position="106"/>
        <end position="127"/>
    </location>
</feature>
<keyword evidence="3" id="KW-1185">Reference proteome</keyword>
<feature type="compositionally biased region" description="Polar residues" evidence="1">
    <location>
        <begin position="82"/>
        <end position="96"/>
    </location>
</feature>
<dbReference type="GeneID" id="37022258"/>
<accession>A0A316VBJ5</accession>
<dbReference type="RefSeq" id="XP_025353925.1">
    <property type="nucleotide sequence ID" value="XM_025500477.1"/>
</dbReference>
<dbReference type="Proteomes" id="UP000245771">
    <property type="component" value="Unassembled WGS sequence"/>
</dbReference>
<evidence type="ECO:0000256" key="1">
    <source>
        <dbReference type="SAM" id="MobiDB-lite"/>
    </source>
</evidence>
<feature type="compositionally biased region" description="Polar residues" evidence="1">
    <location>
        <begin position="40"/>
        <end position="52"/>
    </location>
</feature>
<organism evidence="2 3">
    <name type="scientific">Meira miltonrushii</name>
    <dbReference type="NCBI Taxonomy" id="1280837"/>
    <lineage>
        <taxon>Eukaryota</taxon>
        <taxon>Fungi</taxon>
        <taxon>Dikarya</taxon>
        <taxon>Basidiomycota</taxon>
        <taxon>Ustilaginomycotina</taxon>
        <taxon>Exobasidiomycetes</taxon>
        <taxon>Exobasidiales</taxon>
        <taxon>Brachybasidiaceae</taxon>
        <taxon>Meira</taxon>
    </lineage>
</organism>
<evidence type="ECO:0000313" key="3">
    <source>
        <dbReference type="Proteomes" id="UP000245771"/>
    </source>
</evidence>
<feature type="compositionally biased region" description="Basic residues" evidence="1">
    <location>
        <begin position="303"/>
        <end position="312"/>
    </location>
</feature>
<dbReference type="AlphaFoldDB" id="A0A316VBJ5"/>
<dbReference type="InParanoid" id="A0A316VBJ5"/>
<sequence length="406" mass="44666">MPKSWSLGRSSSQKLQPGKEEEQQHVKRPGFKISRPRPSSMVSVEFPSSPTISHDGEWEKNEHSRQMNGSGPNSLYEHEQHSGSALNLLSVTQQRDQALRERKDSAASSTSLESGTNGDSASSKHTNPPTPSRRHISTATLPSLMKSPSRSSALSSTSTDTTYISASPRPAGKAKKQEGSSIKSQDFANGQKSEISRSTKRTLKDVTNQSSANHPEEVKQTSRKDQQTKSKSKTAHPSTTAMDSLYQLRGNQTKNGGRSSIDKSLGSTQHASLVVTSPTLSQGENEVQPISRPDKHEYPYVVRSRKSSRTGKKSLIDTYPSRYRSRSKDASAKQSTALARYELMYNSGSYLHLSLSQKQALESSRQYQYGLLGVPIPTHFATDRLTAWAVERASRIASSFIYLFGS</sequence>
<feature type="compositionally biased region" description="Basic and acidic residues" evidence="1">
    <location>
        <begin position="54"/>
        <end position="65"/>
    </location>
</feature>
<feature type="compositionally biased region" description="Low complexity" evidence="1">
    <location>
        <begin position="147"/>
        <end position="162"/>
    </location>
</feature>
<gene>
    <name evidence="2" type="ORF">FA14DRAFT_173402</name>
</gene>
<proteinExistence type="predicted"/>
<reference evidence="2 3" key="1">
    <citation type="journal article" date="2018" name="Mol. Biol. Evol.">
        <title>Broad Genomic Sampling Reveals a Smut Pathogenic Ancestry of the Fungal Clade Ustilaginomycotina.</title>
        <authorList>
            <person name="Kijpornyongpan T."/>
            <person name="Mondo S.J."/>
            <person name="Barry K."/>
            <person name="Sandor L."/>
            <person name="Lee J."/>
            <person name="Lipzen A."/>
            <person name="Pangilinan J."/>
            <person name="LaButti K."/>
            <person name="Hainaut M."/>
            <person name="Henrissat B."/>
            <person name="Grigoriev I.V."/>
            <person name="Spatafora J.W."/>
            <person name="Aime M.C."/>
        </authorList>
    </citation>
    <scope>NUCLEOTIDE SEQUENCE [LARGE SCALE GENOMIC DNA]</scope>
    <source>
        <strain evidence="2 3">MCA 3882</strain>
    </source>
</reference>
<feature type="region of interest" description="Disordered" evidence="1">
    <location>
        <begin position="274"/>
        <end position="316"/>
    </location>
</feature>
<feature type="compositionally biased region" description="Polar residues" evidence="1">
    <location>
        <begin position="179"/>
        <end position="193"/>
    </location>
</feature>
<feature type="region of interest" description="Disordered" evidence="1">
    <location>
        <begin position="1"/>
        <end position="245"/>
    </location>
</feature>
<feature type="compositionally biased region" description="Basic and acidic residues" evidence="1">
    <location>
        <begin position="214"/>
        <end position="228"/>
    </location>
</feature>
<evidence type="ECO:0000313" key="2">
    <source>
        <dbReference type="EMBL" id="PWN33623.1"/>
    </source>
</evidence>
<name>A0A316VBJ5_9BASI</name>
<dbReference type="EMBL" id="KZ819604">
    <property type="protein sequence ID" value="PWN33623.1"/>
    <property type="molecule type" value="Genomic_DNA"/>
</dbReference>